<dbReference type="InterPro" id="IPR000944">
    <property type="entry name" value="Tscrpt_reg_Rrf2"/>
</dbReference>
<sequence>MLLAIQALLIIGKAFRNGGRLPNDLEIAENLGCSSLVLRPILSELKHAEIINQSDSREGGLALARSPEKISLLELRELLLRGASPLHYPLQMSAVFTYLASSDCASIRSLADILSIEDT</sequence>
<accession>A0A7X9FRK8</accession>
<protein>
    <submittedName>
        <fullName evidence="1">Rrf2 family transcriptional regulator</fullName>
    </submittedName>
</protein>
<dbReference type="Gene3D" id="1.10.10.10">
    <property type="entry name" value="Winged helix-like DNA-binding domain superfamily/Winged helix DNA-binding domain"/>
    <property type="match status" value="1"/>
</dbReference>
<dbReference type="Proteomes" id="UP000524246">
    <property type="component" value="Unassembled WGS sequence"/>
</dbReference>
<proteinExistence type="predicted"/>
<dbReference type="PROSITE" id="PS51197">
    <property type="entry name" value="HTH_RRF2_2"/>
    <property type="match status" value="1"/>
</dbReference>
<dbReference type="Pfam" id="PF02082">
    <property type="entry name" value="Rrf2"/>
    <property type="match status" value="1"/>
</dbReference>
<evidence type="ECO:0000313" key="2">
    <source>
        <dbReference type="Proteomes" id="UP000524246"/>
    </source>
</evidence>
<dbReference type="InterPro" id="IPR036388">
    <property type="entry name" value="WH-like_DNA-bd_sf"/>
</dbReference>
<reference evidence="1 2" key="1">
    <citation type="journal article" date="2020" name="Biotechnol. Biofuels">
        <title>New insights from the biogas microbiome by comprehensive genome-resolved metagenomics of nearly 1600 species originating from multiple anaerobic digesters.</title>
        <authorList>
            <person name="Campanaro S."/>
            <person name="Treu L."/>
            <person name="Rodriguez-R L.M."/>
            <person name="Kovalovszki A."/>
            <person name="Ziels R.M."/>
            <person name="Maus I."/>
            <person name="Zhu X."/>
            <person name="Kougias P.G."/>
            <person name="Basile A."/>
            <person name="Luo G."/>
            <person name="Schluter A."/>
            <person name="Konstantinidis K.T."/>
            <person name="Angelidaki I."/>
        </authorList>
    </citation>
    <scope>NUCLEOTIDE SEQUENCE [LARGE SCALE GENOMIC DNA]</scope>
    <source>
        <strain evidence="1">AS27yjCOA_65</strain>
    </source>
</reference>
<comment type="caution">
    <text evidence="1">The sequence shown here is derived from an EMBL/GenBank/DDBJ whole genome shotgun (WGS) entry which is preliminary data.</text>
</comment>
<dbReference type="SUPFAM" id="SSF46785">
    <property type="entry name" value="Winged helix' DNA-binding domain"/>
    <property type="match status" value="1"/>
</dbReference>
<organism evidence="1 2">
    <name type="scientific">SAR324 cluster bacterium</name>
    <dbReference type="NCBI Taxonomy" id="2024889"/>
    <lineage>
        <taxon>Bacteria</taxon>
        <taxon>Deltaproteobacteria</taxon>
        <taxon>SAR324 cluster</taxon>
    </lineage>
</organism>
<evidence type="ECO:0000313" key="1">
    <source>
        <dbReference type="EMBL" id="NMC62917.1"/>
    </source>
</evidence>
<gene>
    <name evidence="1" type="ORF">GYA55_07070</name>
</gene>
<dbReference type="InterPro" id="IPR036390">
    <property type="entry name" value="WH_DNA-bd_sf"/>
</dbReference>
<dbReference type="AlphaFoldDB" id="A0A7X9FRK8"/>
<name>A0A7X9FRK8_9DELT</name>
<dbReference type="EMBL" id="JAAZON010000311">
    <property type="protein sequence ID" value="NMC62917.1"/>
    <property type="molecule type" value="Genomic_DNA"/>
</dbReference>